<protein>
    <submittedName>
        <fullName evidence="1">Uncharacterized protein</fullName>
    </submittedName>
</protein>
<accession>A0ABX8V203</accession>
<gene>
    <name evidence="1" type="ORF">RHABOEDO_001123</name>
</gene>
<sequence>MSYNIATRSKFPKTLFKDTISTLSTLHSLGKKLGLITATTRSSLEYDLKTYGVQVNELKLVVNPIFFYAIESEPLYTQKNTSTNS</sequence>
<dbReference type="Proteomes" id="UP000826014">
    <property type="component" value="Chromosome"/>
</dbReference>
<proteinExistence type="predicted"/>
<evidence type="ECO:0000313" key="1">
    <source>
        <dbReference type="EMBL" id="QYF48886.1"/>
    </source>
</evidence>
<reference evidence="1 2" key="1">
    <citation type="journal article" date="2022" name="bioRxiv">
        <title>Ecology and evolution of chlamydial symbionts of arthropods.</title>
        <authorList>
            <person name="Halter T."/>
            <person name="Koestlbacher S."/>
            <person name="Collingro A."/>
            <person name="Sixt B.S."/>
            <person name="Toenshoff E.R."/>
            <person name="Hendrickx F."/>
            <person name="Kostanjsek R."/>
            <person name="Horn M."/>
        </authorList>
    </citation>
    <scope>NUCLEOTIDE SEQUENCE [LARGE SCALE GENOMIC DNA]</scope>
    <source>
        <strain evidence="1">W744xW776</strain>
    </source>
</reference>
<name>A0ABX8V203_9BACT</name>
<evidence type="ECO:0000313" key="2">
    <source>
        <dbReference type="Proteomes" id="UP000826014"/>
    </source>
</evidence>
<keyword evidence="2" id="KW-1185">Reference proteome</keyword>
<organism evidence="1 2">
    <name type="scientific">Candidatus Rhabdochlamydia oedothoracis</name>
    <dbReference type="NCBI Taxonomy" id="2720720"/>
    <lineage>
        <taxon>Bacteria</taxon>
        <taxon>Pseudomonadati</taxon>
        <taxon>Chlamydiota</taxon>
        <taxon>Chlamydiia</taxon>
        <taxon>Parachlamydiales</taxon>
        <taxon>Candidatus Rhabdochlamydiaceae</taxon>
        <taxon>Candidatus Rhabdochlamydia</taxon>
    </lineage>
</organism>
<dbReference type="EMBL" id="CP075587">
    <property type="protein sequence ID" value="QYF48886.1"/>
    <property type="molecule type" value="Genomic_DNA"/>
</dbReference>